<sequence>MPPLVQQQANTPIAFCIQEVIVTPRSIEGGPLVIPFRAMFDRQPTGAEGDIVINHQGFRTITHFV</sequence>
<accession>A0A5N6XHS1</accession>
<dbReference type="EMBL" id="ML741767">
    <property type="protein sequence ID" value="KAE8331926.1"/>
    <property type="molecule type" value="Genomic_DNA"/>
</dbReference>
<reference evidence="2" key="1">
    <citation type="submission" date="2019-04" db="EMBL/GenBank/DDBJ databases">
        <title>Friends and foes A comparative genomics studyof 23 Aspergillus species from section Flavi.</title>
        <authorList>
            <consortium name="DOE Joint Genome Institute"/>
            <person name="Kjaerbolling I."/>
            <person name="Vesth T."/>
            <person name="Frisvad J.C."/>
            <person name="Nybo J.L."/>
            <person name="Theobald S."/>
            <person name="Kildgaard S."/>
            <person name="Isbrandt T."/>
            <person name="Kuo A."/>
            <person name="Sato A."/>
            <person name="Lyhne E.K."/>
            <person name="Kogle M.E."/>
            <person name="Wiebenga A."/>
            <person name="Kun R.S."/>
            <person name="Lubbers R.J."/>
            <person name="Makela M.R."/>
            <person name="Barry K."/>
            <person name="Chovatia M."/>
            <person name="Clum A."/>
            <person name="Daum C."/>
            <person name="Haridas S."/>
            <person name="He G."/>
            <person name="LaButti K."/>
            <person name="Lipzen A."/>
            <person name="Mondo S."/>
            <person name="Riley R."/>
            <person name="Salamov A."/>
            <person name="Simmons B.A."/>
            <person name="Magnuson J.K."/>
            <person name="Henrissat B."/>
            <person name="Mortensen U.H."/>
            <person name="Larsen T.O."/>
            <person name="Devries R.P."/>
            <person name="Grigoriev I.V."/>
            <person name="Machida M."/>
            <person name="Baker S.E."/>
            <person name="Andersen M.R."/>
        </authorList>
    </citation>
    <scope>NUCLEOTIDE SEQUENCE [LARGE SCALE GENOMIC DNA]</scope>
    <source>
        <strain evidence="2">CBS 130017</strain>
    </source>
</reference>
<gene>
    <name evidence="1" type="ORF">BDV39DRAFT_167827</name>
</gene>
<name>A0A5N6XHS1_9EURO</name>
<evidence type="ECO:0000313" key="1">
    <source>
        <dbReference type="EMBL" id="KAE8331926.1"/>
    </source>
</evidence>
<dbReference type="AlphaFoldDB" id="A0A5N6XHS1"/>
<organism evidence="1 2">
    <name type="scientific">Aspergillus sergii</name>
    <dbReference type="NCBI Taxonomy" id="1034303"/>
    <lineage>
        <taxon>Eukaryota</taxon>
        <taxon>Fungi</taxon>
        <taxon>Dikarya</taxon>
        <taxon>Ascomycota</taxon>
        <taxon>Pezizomycotina</taxon>
        <taxon>Eurotiomycetes</taxon>
        <taxon>Eurotiomycetidae</taxon>
        <taxon>Eurotiales</taxon>
        <taxon>Aspergillaceae</taxon>
        <taxon>Aspergillus</taxon>
        <taxon>Aspergillus subgen. Circumdati</taxon>
    </lineage>
</organism>
<evidence type="ECO:0000313" key="2">
    <source>
        <dbReference type="Proteomes" id="UP000325945"/>
    </source>
</evidence>
<protein>
    <submittedName>
        <fullName evidence="1">Uncharacterized protein</fullName>
    </submittedName>
</protein>
<dbReference type="Proteomes" id="UP000325945">
    <property type="component" value="Unassembled WGS sequence"/>
</dbReference>
<proteinExistence type="predicted"/>
<keyword evidence="2" id="KW-1185">Reference proteome</keyword>